<evidence type="ECO:0000256" key="2">
    <source>
        <dbReference type="ARBA" id="ARBA00022771"/>
    </source>
</evidence>
<sequence>MAYAMTQIAQVRNFNPNGLIIQQAPDLSGGRGNRQQMRRRRRRLSDRNNSQTYNSMLNDLLFEVLTQSQAGPRHHSSNSQMVNPLPLPQLAQVHSAVQVNQTTSTASDINVIRSSSSTAIRRTDLNIKCSVCLDSYLEPTSTLCGHVFCKECINTSIARLHKCPLCNKELTHESVHALYI</sequence>
<dbReference type="FunCoup" id="A0A7R8UPI8">
    <property type="interactions" value="23"/>
</dbReference>
<dbReference type="PANTHER" id="PTHR23041">
    <property type="entry name" value="RING FINGER DOMAIN-CONTAINING"/>
    <property type="match status" value="1"/>
</dbReference>
<evidence type="ECO:0000259" key="6">
    <source>
        <dbReference type="PROSITE" id="PS50089"/>
    </source>
</evidence>
<dbReference type="PROSITE" id="PS50089">
    <property type="entry name" value="ZF_RING_2"/>
    <property type="match status" value="1"/>
</dbReference>
<name>A0A7R8UPI8_HERIL</name>
<dbReference type="PANTHER" id="PTHR23041:SF78">
    <property type="entry name" value="E3 UBIQUITIN-PROTEIN LIGASE RNF4"/>
    <property type="match status" value="1"/>
</dbReference>
<dbReference type="OrthoDB" id="6105938at2759"/>
<evidence type="ECO:0000313" key="7">
    <source>
        <dbReference type="EMBL" id="CAD7084564.1"/>
    </source>
</evidence>
<protein>
    <recommendedName>
        <fullName evidence="6">RING-type domain-containing protein</fullName>
    </recommendedName>
</protein>
<dbReference type="PROSITE" id="PS00518">
    <property type="entry name" value="ZF_RING_1"/>
    <property type="match status" value="1"/>
</dbReference>
<dbReference type="AlphaFoldDB" id="A0A7R8UPI8"/>
<keyword evidence="1" id="KW-0479">Metal-binding</keyword>
<dbReference type="SMART" id="SM00184">
    <property type="entry name" value="RING"/>
    <property type="match status" value="1"/>
</dbReference>
<proteinExistence type="predicted"/>
<dbReference type="InterPro" id="IPR017907">
    <property type="entry name" value="Znf_RING_CS"/>
</dbReference>
<keyword evidence="8" id="KW-1185">Reference proteome</keyword>
<organism evidence="7 8">
    <name type="scientific">Hermetia illucens</name>
    <name type="common">Black soldier fly</name>
    <dbReference type="NCBI Taxonomy" id="343691"/>
    <lineage>
        <taxon>Eukaryota</taxon>
        <taxon>Metazoa</taxon>
        <taxon>Ecdysozoa</taxon>
        <taxon>Arthropoda</taxon>
        <taxon>Hexapoda</taxon>
        <taxon>Insecta</taxon>
        <taxon>Pterygota</taxon>
        <taxon>Neoptera</taxon>
        <taxon>Endopterygota</taxon>
        <taxon>Diptera</taxon>
        <taxon>Brachycera</taxon>
        <taxon>Stratiomyomorpha</taxon>
        <taxon>Stratiomyidae</taxon>
        <taxon>Hermetiinae</taxon>
        <taxon>Hermetia</taxon>
    </lineage>
</organism>
<dbReference type="InParanoid" id="A0A7R8UPI8"/>
<dbReference type="InterPro" id="IPR001841">
    <property type="entry name" value="Znf_RING"/>
</dbReference>
<dbReference type="Pfam" id="PF13923">
    <property type="entry name" value="zf-C3HC4_2"/>
    <property type="match status" value="1"/>
</dbReference>
<dbReference type="Gene3D" id="3.30.40.10">
    <property type="entry name" value="Zinc/RING finger domain, C3HC4 (zinc finger)"/>
    <property type="match status" value="1"/>
</dbReference>
<evidence type="ECO:0000256" key="1">
    <source>
        <dbReference type="ARBA" id="ARBA00022723"/>
    </source>
</evidence>
<accession>A0A7R8UPI8</accession>
<evidence type="ECO:0000313" key="8">
    <source>
        <dbReference type="Proteomes" id="UP000594454"/>
    </source>
</evidence>
<dbReference type="InterPro" id="IPR013083">
    <property type="entry name" value="Znf_RING/FYVE/PHD"/>
</dbReference>
<feature type="region of interest" description="Disordered" evidence="5">
    <location>
        <begin position="22"/>
        <end position="50"/>
    </location>
</feature>
<dbReference type="GO" id="GO:0008270">
    <property type="term" value="F:zinc ion binding"/>
    <property type="evidence" value="ECO:0007669"/>
    <property type="project" value="UniProtKB-KW"/>
</dbReference>
<feature type="domain" description="RING-type" evidence="6">
    <location>
        <begin position="129"/>
        <end position="167"/>
    </location>
</feature>
<keyword evidence="3" id="KW-0862">Zinc</keyword>
<gene>
    <name evidence="7" type="ORF">HERILL_LOCUS7452</name>
</gene>
<keyword evidence="2 4" id="KW-0863">Zinc-finger</keyword>
<evidence type="ECO:0000256" key="5">
    <source>
        <dbReference type="SAM" id="MobiDB-lite"/>
    </source>
</evidence>
<dbReference type="InterPro" id="IPR047134">
    <property type="entry name" value="RNF4"/>
</dbReference>
<dbReference type="SUPFAM" id="SSF57850">
    <property type="entry name" value="RING/U-box"/>
    <property type="match status" value="1"/>
</dbReference>
<reference evidence="7 8" key="1">
    <citation type="submission" date="2020-11" db="EMBL/GenBank/DDBJ databases">
        <authorList>
            <person name="Wallbank WR R."/>
            <person name="Pardo Diaz C."/>
            <person name="Kozak K."/>
            <person name="Martin S."/>
            <person name="Jiggins C."/>
            <person name="Moest M."/>
            <person name="Warren A I."/>
            <person name="Generalovic N T."/>
            <person name="Byers J.R.P. K."/>
            <person name="Montejo-Kovacevich G."/>
            <person name="Yen C E."/>
        </authorList>
    </citation>
    <scope>NUCLEOTIDE SEQUENCE [LARGE SCALE GENOMIC DNA]</scope>
</reference>
<evidence type="ECO:0000256" key="3">
    <source>
        <dbReference type="ARBA" id="ARBA00022833"/>
    </source>
</evidence>
<dbReference type="Proteomes" id="UP000594454">
    <property type="component" value="Chromosome 3"/>
</dbReference>
<dbReference type="EMBL" id="LR899011">
    <property type="protein sequence ID" value="CAD7084564.1"/>
    <property type="molecule type" value="Genomic_DNA"/>
</dbReference>
<evidence type="ECO:0000256" key="4">
    <source>
        <dbReference type="PROSITE-ProRule" id="PRU00175"/>
    </source>
</evidence>